<evidence type="ECO:0000256" key="2">
    <source>
        <dbReference type="ARBA" id="ARBA00010752"/>
    </source>
</evidence>
<keyword evidence="7 9" id="KW-0239">DNA-directed DNA polymerase</keyword>
<name>A0A1F7J7A9_9BACT</name>
<feature type="domain" description="DNA polymerase III beta sliding clamp central" evidence="11">
    <location>
        <begin position="132"/>
        <end position="239"/>
    </location>
</feature>
<dbReference type="GO" id="GO:0003887">
    <property type="term" value="F:DNA-directed DNA polymerase activity"/>
    <property type="evidence" value="ECO:0007669"/>
    <property type="project" value="UniProtKB-UniRule"/>
</dbReference>
<dbReference type="GO" id="GO:0005737">
    <property type="term" value="C:cytoplasm"/>
    <property type="evidence" value="ECO:0007669"/>
    <property type="project" value="UniProtKB-SubCell"/>
</dbReference>
<evidence type="ECO:0000256" key="4">
    <source>
        <dbReference type="ARBA" id="ARBA00022679"/>
    </source>
</evidence>
<keyword evidence="6 9" id="KW-0235">DNA replication</keyword>
<evidence type="ECO:0000256" key="9">
    <source>
        <dbReference type="PIRNR" id="PIRNR000804"/>
    </source>
</evidence>
<dbReference type="GO" id="GO:0003677">
    <property type="term" value="F:DNA binding"/>
    <property type="evidence" value="ECO:0007669"/>
    <property type="project" value="UniProtKB-UniRule"/>
</dbReference>
<keyword evidence="3 9" id="KW-0963">Cytoplasm</keyword>
<feature type="domain" description="DNA polymerase III beta sliding clamp C-terminal" evidence="12">
    <location>
        <begin position="243"/>
        <end position="362"/>
    </location>
</feature>
<dbReference type="InterPro" id="IPR022634">
    <property type="entry name" value="DNA_polIII_beta_N"/>
</dbReference>
<dbReference type="InterPro" id="IPR046938">
    <property type="entry name" value="DNA_clamp_sf"/>
</dbReference>
<gene>
    <name evidence="13" type="ORF">A2966_01415</name>
</gene>
<dbReference type="Gene3D" id="3.10.150.10">
    <property type="entry name" value="DNA Polymerase III, subunit A, domain 2"/>
    <property type="match status" value="1"/>
</dbReference>
<dbReference type="PIRSF" id="PIRSF000804">
    <property type="entry name" value="DNA_pol_III_b"/>
    <property type="match status" value="1"/>
</dbReference>
<dbReference type="InterPro" id="IPR022637">
    <property type="entry name" value="DNA_polIII_beta_cen"/>
</dbReference>
<dbReference type="Gene3D" id="3.70.10.10">
    <property type="match status" value="1"/>
</dbReference>
<dbReference type="InterPro" id="IPR022635">
    <property type="entry name" value="DNA_polIII_beta_C"/>
</dbReference>
<comment type="caution">
    <text evidence="13">The sequence shown here is derived from an EMBL/GenBank/DDBJ whole genome shotgun (WGS) entry which is preliminary data.</text>
</comment>
<comment type="subcellular location">
    <subcellularLocation>
        <location evidence="1 9">Cytoplasm</location>
    </subcellularLocation>
</comment>
<protein>
    <recommendedName>
        <fullName evidence="9">Beta sliding clamp</fullName>
    </recommendedName>
</protein>
<dbReference type="SMART" id="SM00480">
    <property type="entry name" value="POL3Bc"/>
    <property type="match status" value="1"/>
</dbReference>
<reference evidence="13 14" key="1">
    <citation type="journal article" date="2016" name="Nat. Commun.">
        <title>Thousands of microbial genomes shed light on interconnected biogeochemical processes in an aquifer system.</title>
        <authorList>
            <person name="Anantharaman K."/>
            <person name="Brown C.T."/>
            <person name="Hug L.A."/>
            <person name="Sharon I."/>
            <person name="Castelle C.J."/>
            <person name="Probst A.J."/>
            <person name="Thomas B.C."/>
            <person name="Singh A."/>
            <person name="Wilkins M.J."/>
            <person name="Karaoz U."/>
            <person name="Brodie E.L."/>
            <person name="Williams K.H."/>
            <person name="Hubbard S.S."/>
            <person name="Banfield J.F."/>
        </authorList>
    </citation>
    <scope>NUCLEOTIDE SEQUENCE [LARGE SCALE GENOMIC DNA]</scope>
</reference>
<sequence length="365" mass="41807">MIIEIDKDQFLERLILASHFTSDKLTTSIALQGVSVGIKEDSISLYTTNLNVYYQTRLAISGKGEAEFVIEPKRLIEFMQFLQPGKITLDIKDKQTTILQGKTKGNFPTMVVEDFPPPPKMPGKEQKIATSFLTQNLPLILFTASNDDARPVLTGISFSTDEDNLVMVATDGFRLSLVKERSKGIIPSMIVPAEFLQEVLRNINKEKEVGFSYSQEEKTICFYVREHSFYSRLIEGEFPPYERVLPAEIKTTAILEKDDLMRNIKLISVFARDFSNVVVCDFRKNELAMRPKKEGNEENTTVQEAQIKGEEMRVAFNFRYLLDFLNHTDSKSITIEMLRPDAPVVFRNEKNNDFLHIIMPVRIQE</sequence>
<evidence type="ECO:0000313" key="14">
    <source>
        <dbReference type="Proteomes" id="UP000176480"/>
    </source>
</evidence>
<dbReference type="STRING" id="1802067.A2966_01415"/>
<evidence type="ECO:0000313" key="13">
    <source>
        <dbReference type="EMBL" id="OGK51496.1"/>
    </source>
</evidence>
<evidence type="ECO:0000256" key="8">
    <source>
        <dbReference type="ARBA" id="ARBA00023125"/>
    </source>
</evidence>
<evidence type="ECO:0000256" key="7">
    <source>
        <dbReference type="ARBA" id="ARBA00022932"/>
    </source>
</evidence>
<evidence type="ECO:0000259" key="11">
    <source>
        <dbReference type="Pfam" id="PF02767"/>
    </source>
</evidence>
<dbReference type="PANTHER" id="PTHR30478:SF0">
    <property type="entry name" value="BETA SLIDING CLAMP"/>
    <property type="match status" value="1"/>
</dbReference>
<comment type="function">
    <text evidence="9">Confers DNA tethering and processivity to DNA polymerases and other proteins. Acts as a clamp, forming a ring around DNA (a reaction catalyzed by the clamp-loading complex) which diffuses in an ATP-independent manner freely and bidirectionally along dsDNA. Initially characterized for its ability to contact the catalytic subunit of DNA polymerase III (Pol III), a complex, multichain enzyme responsible for most of the replicative synthesis in bacteria; Pol III exhibits 3'-5' exonuclease proofreading activity. The beta chain is required for initiation of replication as well as for processivity of DNA replication.</text>
</comment>
<proteinExistence type="inferred from homology"/>
<keyword evidence="8" id="KW-0238">DNA-binding</keyword>
<evidence type="ECO:0000256" key="6">
    <source>
        <dbReference type="ARBA" id="ARBA00022705"/>
    </source>
</evidence>
<comment type="subunit">
    <text evidence="9">Forms a ring-shaped head-to-tail homodimer around DNA.</text>
</comment>
<evidence type="ECO:0000256" key="5">
    <source>
        <dbReference type="ARBA" id="ARBA00022695"/>
    </source>
</evidence>
<dbReference type="NCBIfam" id="TIGR00663">
    <property type="entry name" value="dnan"/>
    <property type="match status" value="1"/>
</dbReference>
<feature type="domain" description="DNA polymerase III beta sliding clamp N-terminal" evidence="10">
    <location>
        <begin position="1"/>
        <end position="116"/>
    </location>
</feature>
<dbReference type="Proteomes" id="UP000176480">
    <property type="component" value="Unassembled WGS sequence"/>
</dbReference>
<dbReference type="CDD" id="cd00140">
    <property type="entry name" value="beta_clamp"/>
    <property type="match status" value="1"/>
</dbReference>
<evidence type="ECO:0000256" key="1">
    <source>
        <dbReference type="ARBA" id="ARBA00004496"/>
    </source>
</evidence>
<dbReference type="Pfam" id="PF02767">
    <property type="entry name" value="DNA_pol3_beta_2"/>
    <property type="match status" value="1"/>
</dbReference>
<dbReference type="GO" id="GO:0008408">
    <property type="term" value="F:3'-5' exonuclease activity"/>
    <property type="evidence" value="ECO:0007669"/>
    <property type="project" value="InterPro"/>
</dbReference>
<dbReference type="GO" id="GO:0009360">
    <property type="term" value="C:DNA polymerase III complex"/>
    <property type="evidence" value="ECO:0007669"/>
    <property type="project" value="InterPro"/>
</dbReference>
<dbReference type="PANTHER" id="PTHR30478">
    <property type="entry name" value="DNA POLYMERASE III SUBUNIT BETA"/>
    <property type="match status" value="1"/>
</dbReference>
<keyword evidence="5 9" id="KW-0548">Nucleotidyltransferase</keyword>
<keyword evidence="4 9" id="KW-0808">Transferase</keyword>
<organism evidence="13 14">
    <name type="scientific">Candidatus Roizmanbacteria bacterium RIFCSPLOWO2_01_FULL_41_22</name>
    <dbReference type="NCBI Taxonomy" id="1802067"/>
    <lineage>
        <taxon>Bacteria</taxon>
        <taxon>Candidatus Roizmaniibacteriota</taxon>
    </lineage>
</organism>
<evidence type="ECO:0000259" key="12">
    <source>
        <dbReference type="Pfam" id="PF02768"/>
    </source>
</evidence>
<evidence type="ECO:0000256" key="3">
    <source>
        <dbReference type="ARBA" id="ARBA00022490"/>
    </source>
</evidence>
<dbReference type="AlphaFoldDB" id="A0A1F7J7A9"/>
<comment type="similarity">
    <text evidence="2 9">Belongs to the beta sliding clamp family.</text>
</comment>
<evidence type="ECO:0000259" key="10">
    <source>
        <dbReference type="Pfam" id="PF00712"/>
    </source>
</evidence>
<dbReference type="EMBL" id="MGAR01000027">
    <property type="protein sequence ID" value="OGK51496.1"/>
    <property type="molecule type" value="Genomic_DNA"/>
</dbReference>
<dbReference type="InterPro" id="IPR001001">
    <property type="entry name" value="DNA_polIII_beta"/>
</dbReference>
<accession>A0A1F7J7A9</accession>
<dbReference type="SUPFAM" id="SSF55979">
    <property type="entry name" value="DNA clamp"/>
    <property type="match status" value="3"/>
</dbReference>
<dbReference type="Pfam" id="PF00712">
    <property type="entry name" value="DNA_pol3_beta"/>
    <property type="match status" value="1"/>
</dbReference>
<dbReference type="Pfam" id="PF02768">
    <property type="entry name" value="DNA_pol3_beta_3"/>
    <property type="match status" value="1"/>
</dbReference>
<dbReference type="GO" id="GO:0006271">
    <property type="term" value="P:DNA strand elongation involved in DNA replication"/>
    <property type="evidence" value="ECO:0007669"/>
    <property type="project" value="TreeGrafter"/>
</dbReference>